<dbReference type="PANTHER" id="PTHR35020:SF4">
    <property type="entry name" value="N-ACETYLGLUCOSAMINE-INDUCED PROTEIN 1"/>
    <property type="match status" value="1"/>
</dbReference>
<dbReference type="AlphaFoldDB" id="A0A5N6KI17"/>
<evidence type="ECO:0008006" key="3">
    <source>
        <dbReference type="Google" id="ProtNLM"/>
    </source>
</evidence>
<dbReference type="EMBL" id="VIGI01000003">
    <property type="protein sequence ID" value="KAB8302879.1"/>
    <property type="molecule type" value="Genomic_DNA"/>
</dbReference>
<dbReference type="Proteomes" id="UP000326757">
    <property type="component" value="Unassembled WGS sequence"/>
</dbReference>
<comment type="caution">
    <text evidence="1">The sequence shown here is derived from an EMBL/GenBank/DDBJ whole genome shotgun (WGS) entry which is preliminary data.</text>
</comment>
<evidence type="ECO:0000313" key="1">
    <source>
        <dbReference type="EMBL" id="KAB8302879.1"/>
    </source>
</evidence>
<dbReference type="GO" id="GO:0005737">
    <property type="term" value="C:cytoplasm"/>
    <property type="evidence" value="ECO:0007669"/>
    <property type="project" value="TreeGrafter"/>
</dbReference>
<keyword evidence="2" id="KW-1185">Reference proteome</keyword>
<organism evidence="1 2">
    <name type="scientific">Monilinia laxa</name>
    <name type="common">Brown rot fungus</name>
    <name type="synonym">Sclerotinia laxa</name>
    <dbReference type="NCBI Taxonomy" id="61186"/>
    <lineage>
        <taxon>Eukaryota</taxon>
        <taxon>Fungi</taxon>
        <taxon>Dikarya</taxon>
        <taxon>Ascomycota</taxon>
        <taxon>Pezizomycotina</taxon>
        <taxon>Leotiomycetes</taxon>
        <taxon>Helotiales</taxon>
        <taxon>Sclerotiniaceae</taxon>
        <taxon>Monilinia</taxon>
    </lineage>
</organism>
<dbReference type="PANTHER" id="PTHR35020">
    <property type="entry name" value="N-ACETYLGLUCOSAMINE-INDUCED PROTEIN 1"/>
    <property type="match status" value="1"/>
</dbReference>
<gene>
    <name evidence="1" type="ORF">EYC80_006205</name>
</gene>
<dbReference type="InterPro" id="IPR022036">
    <property type="entry name" value="DUF3605"/>
</dbReference>
<accession>A0A5N6KI17</accession>
<evidence type="ECO:0000313" key="2">
    <source>
        <dbReference type="Proteomes" id="UP000326757"/>
    </source>
</evidence>
<protein>
    <recommendedName>
        <fullName evidence="3">N-acetylglucosamine-induced protein 1</fullName>
    </recommendedName>
</protein>
<dbReference type="OrthoDB" id="10053431at2759"/>
<dbReference type="Pfam" id="PF12239">
    <property type="entry name" value="DUF3605"/>
    <property type="match status" value="1"/>
</dbReference>
<proteinExistence type="predicted"/>
<sequence length="239" mass="27709">MGSITPSPPYWQTNIPPSSHTATCPNFLQNLSPKDISILSTPDPEYHILTWPSVRQIIDANRLDLFQRKPSDLRRYLEYCYTIKSQHGSVMRYILDVKLQWKEEEIAAGAKKVSFADENNLKVLLNDWPYGIDEKIVHLVVWTKFALEDDPETGDTREDVKREIDGWVDEVFGKRCGSENVCIFVFFPISAREIVIWFRNWRSLKSVHAVEHFHIMLYNPDPEFVKKVTKGDVPNQGSI</sequence>
<name>A0A5N6KI17_MONLA</name>
<dbReference type="GO" id="GO:0006044">
    <property type="term" value="P:N-acetylglucosamine metabolic process"/>
    <property type="evidence" value="ECO:0007669"/>
    <property type="project" value="TreeGrafter"/>
</dbReference>
<reference evidence="1 2" key="1">
    <citation type="submission" date="2019-06" db="EMBL/GenBank/DDBJ databases">
        <title>Genome Sequence of the Brown Rot Fungal Pathogen Monilinia laxa.</title>
        <authorList>
            <person name="De Miccolis Angelini R.M."/>
            <person name="Landi L."/>
            <person name="Abate D."/>
            <person name="Pollastro S."/>
            <person name="Romanazzi G."/>
            <person name="Faretra F."/>
        </authorList>
    </citation>
    <scope>NUCLEOTIDE SEQUENCE [LARGE SCALE GENOMIC DNA]</scope>
    <source>
        <strain evidence="1 2">Mlax316</strain>
    </source>
</reference>